<proteinExistence type="inferred from homology"/>
<dbReference type="EMBL" id="JAXAVX010000009">
    <property type="protein sequence ID" value="MDX8152958.1"/>
    <property type="molecule type" value="Genomic_DNA"/>
</dbReference>
<dbReference type="Proteomes" id="UP001277761">
    <property type="component" value="Unassembled WGS sequence"/>
</dbReference>
<dbReference type="Pfam" id="PF00795">
    <property type="entry name" value="CN_hydrolase"/>
    <property type="match status" value="1"/>
</dbReference>
<dbReference type="SUPFAM" id="SSF56317">
    <property type="entry name" value="Carbon-nitrogen hydrolase"/>
    <property type="match status" value="1"/>
</dbReference>
<evidence type="ECO:0000256" key="2">
    <source>
        <dbReference type="ARBA" id="ARBA00022801"/>
    </source>
</evidence>
<evidence type="ECO:0000259" key="3">
    <source>
        <dbReference type="PROSITE" id="PS50263"/>
    </source>
</evidence>
<gene>
    <name evidence="4" type="ORF">SK069_15270</name>
</gene>
<comment type="similarity">
    <text evidence="1">Belongs to the carbon-nitrogen hydrolase superfamily. NIT1/NIT2 family.</text>
</comment>
<keyword evidence="2 4" id="KW-0378">Hydrolase</keyword>
<dbReference type="CDD" id="cd07572">
    <property type="entry name" value="nit"/>
    <property type="match status" value="1"/>
</dbReference>
<evidence type="ECO:0000313" key="5">
    <source>
        <dbReference type="Proteomes" id="UP001277761"/>
    </source>
</evidence>
<dbReference type="InterPro" id="IPR003010">
    <property type="entry name" value="C-N_Hydrolase"/>
</dbReference>
<evidence type="ECO:0000256" key="1">
    <source>
        <dbReference type="ARBA" id="ARBA00010613"/>
    </source>
</evidence>
<protein>
    <submittedName>
        <fullName evidence="4">Carbon-nitrogen hydrolase family protein</fullName>
    </submittedName>
</protein>
<dbReference type="GO" id="GO:0016787">
    <property type="term" value="F:hydrolase activity"/>
    <property type="evidence" value="ECO:0007669"/>
    <property type="project" value="UniProtKB-KW"/>
</dbReference>
<dbReference type="RefSeq" id="WP_319955109.1">
    <property type="nucleotide sequence ID" value="NZ_JAXAVX010000009.1"/>
</dbReference>
<dbReference type="InterPro" id="IPR045254">
    <property type="entry name" value="Nit1/2_C-N_Hydrolase"/>
</dbReference>
<comment type="caution">
    <text evidence="4">The sequence shown here is derived from an EMBL/GenBank/DDBJ whole genome shotgun (WGS) entry which is preliminary data.</text>
</comment>
<feature type="domain" description="CN hydrolase" evidence="3">
    <location>
        <begin position="1"/>
        <end position="248"/>
    </location>
</feature>
<keyword evidence="5" id="KW-1185">Reference proteome</keyword>
<dbReference type="InterPro" id="IPR001110">
    <property type="entry name" value="UPF0012_CS"/>
</dbReference>
<dbReference type="PROSITE" id="PS50263">
    <property type="entry name" value="CN_HYDROLASE"/>
    <property type="match status" value="1"/>
</dbReference>
<dbReference type="InterPro" id="IPR036526">
    <property type="entry name" value="C-N_Hydrolase_sf"/>
</dbReference>
<reference evidence="4 5" key="1">
    <citation type="submission" date="2023-11" db="EMBL/GenBank/DDBJ databases">
        <authorList>
            <person name="Xu M."/>
            <person name="Jiang T."/>
        </authorList>
    </citation>
    <scope>NUCLEOTIDE SEQUENCE [LARGE SCALE GENOMIC DNA]</scope>
    <source>
        <strain evidence="4 5">SD</strain>
    </source>
</reference>
<evidence type="ECO:0000313" key="4">
    <source>
        <dbReference type="EMBL" id="MDX8152958.1"/>
    </source>
</evidence>
<organism evidence="4 5">
    <name type="scientific">Patulibacter brassicae</name>
    <dbReference type="NCBI Taxonomy" id="1705717"/>
    <lineage>
        <taxon>Bacteria</taxon>
        <taxon>Bacillati</taxon>
        <taxon>Actinomycetota</taxon>
        <taxon>Thermoleophilia</taxon>
        <taxon>Solirubrobacterales</taxon>
        <taxon>Patulibacteraceae</taxon>
        <taxon>Patulibacter</taxon>
    </lineage>
</organism>
<name>A0ABU4VQ20_9ACTN</name>
<accession>A0ABU4VQ20</accession>
<sequence length="297" mass="31629">MRAAVVQLRSTLDREANLAAADRLVRRAAADGADVVLLPEKWPLLGPARDVRAGAEALDGPAIAWARATAGELGIDLLAGSLALRRPDGRSANTAVHVAPDGRIAATYGKLHLFDADVAGTRYRESDDEDAGDRLVVSRLADGATDVGLTVCYDLRFPELHRALAVAGARVLGVPAAFTERTTEAHWEVLLRARAIENGAFVLAANQHGQHAERVRTGGRSMIVDPWGTVLARLEDEDEGVAVADLDLAAQDEVRAQLPVLRQRRGDVAAALAGRPDGDLAAGWRRVAPPDPEEPRT</sequence>
<dbReference type="Gene3D" id="3.60.110.10">
    <property type="entry name" value="Carbon-nitrogen hydrolase"/>
    <property type="match status" value="1"/>
</dbReference>
<dbReference type="PANTHER" id="PTHR23088:SF27">
    <property type="entry name" value="DEAMINATED GLUTATHIONE AMIDASE"/>
    <property type="match status" value="1"/>
</dbReference>
<dbReference type="PANTHER" id="PTHR23088">
    <property type="entry name" value="NITRILASE-RELATED"/>
    <property type="match status" value="1"/>
</dbReference>
<dbReference type="PROSITE" id="PS01227">
    <property type="entry name" value="UPF0012"/>
    <property type="match status" value="1"/>
</dbReference>